<dbReference type="PANTHER" id="PTHR43027:SF2">
    <property type="entry name" value="TRANSPORT PERMEASE PROTEIN"/>
    <property type="match status" value="1"/>
</dbReference>
<dbReference type="InterPro" id="IPR052902">
    <property type="entry name" value="ABC-2_transporter"/>
</dbReference>
<dbReference type="InterPro" id="IPR013525">
    <property type="entry name" value="ABC2_TM"/>
</dbReference>
<feature type="transmembrane region" description="Helical" evidence="6">
    <location>
        <begin position="20"/>
        <end position="37"/>
    </location>
</feature>
<evidence type="ECO:0000256" key="4">
    <source>
        <dbReference type="ARBA" id="ARBA00023136"/>
    </source>
</evidence>
<evidence type="ECO:0000313" key="8">
    <source>
        <dbReference type="EMBL" id="GIH11955.1"/>
    </source>
</evidence>
<accession>A0A8J3QJ90</accession>
<comment type="similarity">
    <text evidence="6">Belongs to the ABC-2 integral membrane protein family.</text>
</comment>
<dbReference type="Pfam" id="PF01061">
    <property type="entry name" value="ABC2_membrane"/>
    <property type="match status" value="1"/>
</dbReference>
<evidence type="ECO:0000256" key="2">
    <source>
        <dbReference type="ARBA" id="ARBA00022692"/>
    </source>
</evidence>
<feature type="transmembrane region" description="Helical" evidence="6">
    <location>
        <begin position="225"/>
        <end position="243"/>
    </location>
</feature>
<feature type="transmembrane region" description="Helical" evidence="6">
    <location>
        <begin position="101"/>
        <end position="124"/>
    </location>
</feature>
<keyword evidence="9" id="KW-1185">Reference proteome</keyword>
<keyword evidence="4 6" id="KW-0472">Membrane</keyword>
<dbReference type="PIRSF" id="PIRSF006648">
    <property type="entry name" value="DrrB"/>
    <property type="match status" value="1"/>
</dbReference>
<evidence type="ECO:0000256" key="1">
    <source>
        <dbReference type="ARBA" id="ARBA00004141"/>
    </source>
</evidence>
<feature type="transmembrane region" description="Helical" evidence="6">
    <location>
        <begin position="168"/>
        <end position="186"/>
    </location>
</feature>
<feature type="transmembrane region" description="Helical" evidence="6">
    <location>
        <begin position="57"/>
        <end position="80"/>
    </location>
</feature>
<feature type="transmembrane region" description="Helical" evidence="6">
    <location>
        <begin position="136"/>
        <end position="161"/>
    </location>
</feature>
<dbReference type="GO" id="GO:0140359">
    <property type="term" value="F:ABC-type transporter activity"/>
    <property type="evidence" value="ECO:0007669"/>
    <property type="project" value="InterPro"/>
</dbReference>
<feature type="domain" description="ABC transmembrane type-2" evidence="7">
    <location>
        <begin position="20"/>
        <end position="246"/>
    </location>
</feature>
<dbReference type="RefSeq" id="WP_203915686.1">
    <property type="nucleotide sequence ID" value="NZ_BONZ01000002.1"/>
</dbReference>
<dbReference type="GO" id="GO:0046677">
    <property type="term" value="P:response to antibiotic"/>
    <property type="evidence" value="ECO:0007669"/>
    <property type="project" value="UniProtKB-KW"/>
</dbReference>
<keyword evidence="6" id="KW-0813">Transport</keyword>
<evidence type="ECO:0000313" key="9">
    <source>
        <dbReference type="Proteomes" id="UP000642748"/>
    </source>
</evidence>
<organism evidence="8 9">
    <name type="scientific">Rugosimonospora africana</name>
    <dbReference type="NCBI Taxonomy" id="556532"/>
    <lineage>
        <taxon>Bacteria</taxon>
        <taxon>Bacillati</taxon>
        <taxon>Actinomycetota</taxon>
        <taxon>Actinomycetes</taxon>
        <taxon>Micromonosporales</taxon>
        <taxon>Micromonosporaceae</taxon>
        <taxon>Rugosimonospora</taxon>
    </lineage>
</organism>
<keyword evidence="5" id="KW-0046">Antibiotic resistance</keyword>
<keyword evidence="6" id="KW-1003">Cell membrane</keyword>
<sequence length="247" mass="26164">MNSSAKLILNETRMFLREPVGVFFALAFPSILVVILGSVKSFRSPDADLGGLRVIDLYVTIAVTLVIAMIALASLPSILASYRERGVLRRLSTTPVPPAMLLVAHLVVSLVVGLVSVILVMGIGRVAFSVPLPRQIGGFLIALVMAAAALLAIGLFVAAIAPNAKAGNAMGVILFFPLMFFAGLWAPRESMPHLLQRIGDYTPLGAGEHALHDATVGSWPHASTLGVLAAYLVVFGLAAARLFRWES</sequence>
<comment type="subcellular location">
    <subcellularLocation>
        <location evidence="6">Cell membrane</location>
        <topology evidence="6">Multi-pass membrane protein</topology>
    </subcellularLocation>
    <subcellularLocation>
        <location evidence="1">Membrane</location>
        <topology evidence="1">Multi-pass membrane protein</topology>
    </subcellularLocation>
</comment>
<dbReference type="GO" id="GO:0043190">
    <property type="term" value="C:ATP-binding cassette (ABC) transporter complex"/>
    <property type="evidence" value="ECO:0007669"/>
    <property type="project" value="InterPro"/>
</dbReference>
<evidence type="ECO:0000256" key="6">
    <source>
        <dbReference type="RuleBase" id="RU361157"/>
    </source>
</evidence>
<evidence type="ECO:0000259" key="7">
    <source>
        <dbReference type="PROSITE" id="PS51012"/>
    </source>
</evidence>
<comment type="caution">
    <text evidence="8">The sequence shown here is derived from an EMBL/GenBank/DDBJ whole genome shotgun (WGS) entry which is preliminary data.</text>
</comment>
<reference evidence="8" key="1">
    <citation type="submission" date="2021-01" db="EMBL/GenBank/DDBJ databases">
        <title>Whole genome shotgun sequence of Rugosimonospora africana NBRC 104875.</title>
        <authorList>
            <person name="Komaki H."/>
            <person name="Tamura T."/>
        </authorList>
    </citation>
    <scope>NUCLEOTIDE SEQUENCE</scope>
    <source>
        <strain evidence="8">NBRC 104875</strain>
    </source>
</reference>
<evidence type="ECO:0000256" key="3">
    <source>
        <dbReference type="ARBA" id="ARBA00022989"/>
    </source>
</evidence>
<keyword evidence="2 6" id="KW-0812">Transmembrane</keyword>
<dbReference type="PROSITE" id="PS51012">
    <property type="entry name" value="ABC_TM2"/>
    <property type="match status" value="1"/>
</dbReference>
<keyword evidence="3 6" id="KW-1133">Transmembrane helix</keyword>
<dbReference type="AlphaFoldDB" id="A0A8J3QJ90"/>
<dbReference type="PANTHER" id="PTHR43027">
    <property type="entry name" value="DOXORUBICIN RESISTANCE ABC TRANSPORTER PERMEASE PROTEIN DRRC-RELATED"/>
    <property type="match status" value="1"/>
</dbReference>
<dbReference type="InterPro" id="IPR047817">
    <property type="entry name" value="ABC2_TM_bact-type"/>
</dbReference>
<evidence type="ECO:0000256" key="5">
    <source>
        <dbReference type="ARBA" id="ARBA00023251"/>
    </source>
</evidence>
<protein>
    <recommendedName>
        <fullName evidence="6">Transport permease protein</fullName>
    </recommendedName>
</protein>
<dbReference type="Proteomes" id="UP000642748">
    <property type="component" value="Unassembled WGS sequence"/>
</dbReference>
<name>A0A8J3QJ90_9ACTN</name>
<dbReference type="InterPro" id="IPR000412">
    <property type="entry name" value="ABC_2_transport"/>
</dbReference>
<gene>
    <name evidence="8" type="ORF">Raf01_01270</name>
</gene>
<dbReference type="EMBL" id="BONZ01000002">
    <property type="protein sequence ID" value="GIH11955.1"/>
    <property type="molecule type" value="Genomic_DNA"/>
</dbReference>
<proteinExistence type="inferred from homology"/>